<keyword evidence="2" id="KW-0732">Signal</keyword>
<evidence type="ECO:0000256" key="1">
    <source>
        <dbReference type="SAM" id="MobiDB-lite"/>
    </source>
</evidence>
<comment type="caution">
    <text evidence="3">The sequence shown here is derived from an EMBL/GenBank/DDBJ whole genome shotgun (WGS) entry which is preliminary data.</text>
</comment>
<feature type="signal peptide" evidence="2">
    <location>
        <begin position="1"/>
        <end position="21"/>
    </location>
</feature>
<gene>
    <name evidence="3" type="ORF">HJ536_03615</name>
</gene>
<feature type="chain" id="PRO_5032303312" evidence="2">
    <location>
        <begin position="22"/>
        <end position="309"/>
    </location>
</feature>
<reference evidence="3 4" key="1">
    <citation type="submission" date="2020-04" db="EMBL/GenBank/DDBJ databases">
        <title>Donghicola sp., a member of the Rhodobacteraceae family isolated from mangrove forest in Thailand.</title>
        <authorList>
            <person name="Charoenyingcharoen P."/>
            <person name="Yukphan P."/>
        </authorList>
    </citation>
    <scope>NUCLEOTIDE SEQUENCE [LARGE SCALE GENOMIC DNA]</scope>
    <source>
        <strain evidence="3 4">B5-SW-15</strain>
    </source>
</reference>
<evidence type="ECO:0000313" key="3">
    <source>
        <dbReference type="EMBL" id="NVO22434.1"/>
    </source>
</evidence>
<feature type="region of interest" description="Disordered" evidence="1">
    <location>
        <begin position="261"/>
        <end position="291"/>
    </location>
</feature>
<organism evidence="3 4">
    <name type="scientific">Donghicola mangrovi</name>
    <dbReference type="NCBI Taxonomy" id="2729614"/>
    <lineage>
        <taxon>Bacteria</taxon>
        <taxon>Pseudomonadati</taxon>
        <taxon>Pseudomonadota</taxon>
        <taxon>Alphaproteobacteria</taxon>
        <taxon>Rhodobacterales</taxon>
        <taxon>Roseobacteraceae</taxon>
        <taxon>Donghicola</taxon>
    </lineage>
</organism>
<evidence type="ECO:0000256" key="2">
    <source>
        <dbReference type="SAM" id="SignalP"/>
    </source>
</evidence>
<dbReference type="AlphaFoldDB" id="A0A850Q0A5"/>
<protein>
    <submittedName>
        <fullName evidence="3">Uncharacterized protein</fullName>
    </submittedName>
</protein>
<proteinExistence type="predicted"/>
<dbReference type="EMBL" id="JABCJE010000001">
    <property type="protein sequence ID" value="NVO22434.1"/>
    <property type="molecule type" value="Genomic_DNA"/>
</dbReference>
<name>A0A850Q0A5_9RHOB</name>
<dbReference type="RefSeq" id="WP_177156683.1">
    <property type="nucleotide sequence ID" value="NZ_JABCJE010000001.1"/>
</dbReference>
<sequence length="309" mass="33578">MQLNLVALVIGVCGLAMPAAAQSILAGEHEGFTRLAVRQLGDIDPRVSLEDGRLQIFGAAPVSQTDLKDALNKIGTSRIGSINANDNEIAVALNCACGTETFTHQGYYVIDILEKASEEVAFPLVPHAVQNTEWGSFPATLSAKCLPGTWCEEFLSESSTKTTEPQKLCRFENYVIDYAALSASGASEATELNRYFDRGWVDEARLALREASAAEEWFIMGGAEAEAGSCFEMGPLEQAEALEWRSKADQQSDTWLTEKTAPIQIPEPVTHPEAVQPISKPEAIARTPADQTLQDRVQALLDSYREAAQ</sequence>
<dbReference type="Proteomes" id="UP000592216">
    <property type="component" value="Unassembled WGS sequence"/>
</dbReference>
<accession>A0A850Q0A5</accession>
<evidence type="ECO:0000313" key="4">
    <source>
        <dbReference type="Proteomes" id="UP000592216"/>
    </source>
</evidence>